<evidence type="ECO:0000256" key="3">
    <source>
        <dbReference type="ARBA" id="ARBA00022679"/>
    </source>
</evidence>
<keyword evidence="7" id="KW-1185">Reference proteome</keyword>
<dbReference type="Proteomes" id="UP001465755">
    <property type="component" value="Unassembled WGS sequence"/>
</dbReference>
<dbReference type="Gene3D" id="3.40.50.2000">
    <property type="entry name" value="Glycogen Phosphorylase B"/>
    <property type="match status" value="2"/>
</dbReference>
<dbReference type="EMBL" id="JALJOQ010000221">
    <property type="protein sequence ID" value="KAK9788715.1"/>
    <property type="molecule type" value="Genomic_DNA"/>
</dbReference>
<dbReference type="PANTHER" id="PTHR48043:SF145">
    <property type="entry name" value="FI06409P-RELATED"/>
    <property type="match status" value="1"/>
</dbReference>
<evidence type="ECO:0000256" key="1">
    <source>
        <dbReference type="ARBA" id="ARBA00009995"/>
    </source>
</evidence>
<dbReference type="InterPro" id="IPR035595">
    <property type="entry name" value="UDP_glycos_trans_CS"/>
</dbReference>
<reference evidence="6 7" key="1">
    <citation type="journal article" date="2024" name="Nat. Commun.">
        <title>Phylogenomics reveals the evolutionary origins of lichenization in chlorophyte algae.</title>
        <authorList>
            <person name="Puginier C."/>
            <person name="Libourel C."/>
            <person name="Otte J."/>
            <person name="Skaloud P."/>
            <person name="Haon M."/>
            <person name="Grisel S."/>
            <person name="Petersen M."/>
            <person name="Berrin J.G."/>
            <person name="Delaux P.M."/>
            <person name="Dal Grande F."/>
            <person name="Keller J."/>
        </authorList>
    </citation>
    <scope>NUCLEOTIDE SEQUENCE [LARGE SCALE GENOMIC DNA]</scope>
    <source>
        <strain evidence="6 7">SAG 2036</strain>
    </source>
</reference>
<keyword evidence="3 4" id="KW-0808">Transferase</keyword>
<dbReference type="SUPFAM" id="SSF53756">
    <property type="entry name" value="UDP-Glycosyltransferase/glycogen phosphorylase"/>
    <property type="match status" value="1"/>
</dbReference>
<accession>A0AAW1NP20</accession>
<sequence>MSPGPVFSHWLPLYNIAQELIARGHSVKWLKAIDAEHERTAKKLGVPESDCIAFPVTMEAEVLRKAILDLRQAGREKDMFTVLPLHQKVCDGAIKDNATVAAVQAYEPDLLVYDAPFPYGLPVANKLKIPAVSMWVIGPLGDFLTYLVGSPSGVSTMPQFNMWYPQPMSFWSRLQNTKAWAIGLLMMKAWDDAYSPIWRENGMPDGSYAKSQRRSVASIFQGDFAYLPALPMSPHCHVVGSLTARPPQALPDKLQSFLDGALDTGVIYISSGTSAVPDAAQLRGISKAVENIRIPVLWKLTATDKNTMKTNSIPIPKNVKSMDFLPQNDLLPHPAVKVFVTQGGTNSLYETIYHGTPAIIIPLIVEQTYNANQAEMLGFGLAIDLPAPLDLKILEQHLTRAFKKILASDSYSHKAKELSHLMRAKRWTPVEKAASVIEESAWSNGSLHNHVWEHRQPWIPSADVPGESWKTLGFQKKGNFL</sequence>
<dbReference type="PANTHER" id="PTHR48043">
    <property type="entry name" value="EG:EG0003.4 PROTEIN-RELATED"/>
    <property type="match status" value="1"/>
</dbReference>
<evidence type="ECO:0000256" key="2">
    <source>
        <dbReference type="ARBA" id="ARBA00022676"/>
    </source>
</evidence>
<dbReference type="InterPro" id="IPR050271">
    <property type="entry name" value="UDP-glycosyltransferase"/>
</dbReference>
<evidence type="ECO:0000256" key="4">
    <source>
        <dbReference type="RuleBase" id="RU003718"/>
    </source>
</evidence>
<proteinExistence type="inferred from homology"/>
<gene>
    <name evidence="6" type="ORF">WJX73_009149</name>
</gene>
<name>A0AAW1NP20_9CHLO</name>
<dbReference type="Pfam" id="PF00201">
    <property type="entry name" value="UDPGT"/>
    <property type="match status" value="1"/>
</dbReference>
<comment type="similarity">
    <text evidence="1 4">Belongs to the UDP-glycosyltransferase family.</text>
</comment>
<evidence type="ECO:0000256" key="5">
    <source>
        <dbReference type="RuleBase" id="RU362057"/>
    </source>
</evidence>
<dbReference type="PROSITE" id="PS00375">
    <property type="entry name" value="UDPGT"/>
    <property type="match status" value="1"/>
</dbReference>
<dbReference type="InterPro" id="IPR002213">
    <property type="entry name" value="UDP_glucos_trans"/>
</dbReference>
<evidence type="ECO:0000313" key="6">
    <source>
        <dbReference type="EMBL" id="KAK9788715.1"/>
    </source>
</evidence>
<comment type="caution">
    <text evidence="6">The sequence shown here is derived from an EMBL/GenBank/DDBJ whole genome shotgun (WGS) entry which is preliminary data.</text>
</comment>
<dbReference type="CDD" id="cd03784">
    <property type="entry name" value="GT1_Gtf-like"/>
    <property type="match status" value="1"/>
</dbReference>
<protein>
    <recommendedName>
        <fullName evidence="5">Glycosyltransferase</fullName>
        <ecNumber evidence="5">2.4.1.-</ecNumber>
    </recommendedName>
</protein>
<dbReference type="AlphaFoldDB" id="A0AAW1NP20"/>
<dbReference type="EC" id="2.4.1.-" evidence="5"/>
<dbReference type="GO" id="GO:0008194">
    <property type="term" value="F:UDP-glycosyltransferase activity"/>
    <property type="evidence" value="ECO:0007669"/>
    <property type="project" value="InterPro"/>
</dbReference>
<organism evidence="6 7">
    <name type="scientific">Symbiochloris irregularis</name>
    <dbReference type="NCBI Taxonomy" id="706552"/>
    <lineage>
        <taxon>Eukaryota</taxon>
        <taxon>Viridiplantae</taxon>
        <taxon>Chlorophyta</taxon>
        <taxon>core chlorophytes</taxon>
        <taxon>Trebouxiophyceae</taxon>
        <taxon>Trebouxiales</taxon>
        <taxon>Trebouxiaceae</taxon>
        <taxon>Symbiochloris</taxon>
    </lineage>
</organism>
<evidence type="ECO:0000313" key="7">
    <source>
        <dbReference type="Proteomes" id="UP001465755"/>
    </source>
</evidence>
<keyword evidence="2 4" id="KW-0328">Glycosyltransferase</keyword>